<feature type="non-terminal residue" evidence="5">
    <location>
        <position position="1395"/>
    </location>
</feature>
<dbReference type="Gene3D" id="3.60.10.10">
    <property type="entry name" value="Endonuclease/exonuclease/phosphatase"/>
    <property type="match status" value="1"/>
</dbReference>
<keyword evidence="5" id="KW-0695">RNA-directed DNA polymerase</keyword>
<feature type="compositionally biased region" description="Basic residues" evidence="2">
    <location>
        <begin position="140"/>
        <end position="149"/>
    </location>
</feature>
<evidence type="ECO:0000313" key="6">
    <source>
        <dbReference type="Proteomes" id="UP000036403"/>
    </source>
</evidence>
<dbReference type="GO" id="GO:0003964">
    <property type="term" value="F:RNA-directed DNA polymerase activity"/>
    <property type="evidence" value="ECO:0007669"/>
    <property type="project" value="UniProtKB-KW"/>
</dbReference>
<dbReference type="InterPro" id="IPR036691">
    <property type="entry name" value="Endo/exonu/phosph_ase_sf"/>
</dbReference>
<dbReference type="OrthoDB" id="415822at2759"/>
<dbReference type="Proteomes" id="UP000036403">
    <property type="component" value="Unassembled WGS sequence"/>
</dbReference>
<feature type="domain" description="Endonuclease/exonuclease/phosphatase" evidence="4">
    <location>
        <begin position="762"/>
        <end position="879"/>
    </location>
</feature>
<feature type="coiled-coil region" evidence="1">
    <location>
        <begin position="262"/>
        <end position="289"/>
    </location>
</feature>
<protein>
    <submittedName>
        <fullName evidence="5">Reverse transcriptase</fullName>
    </submittedName>
</protein>
<evidence type="ECO:0000313" key="5">
    <source>
        <dbReference type="EMBL" id="KMQ86686.1"/>
    </source>
</evidence>
<name>A0A0J7K903_LASNI</name>
<feature type="compositionally biased region" description="Basic and acidic residues" evidence="2">
    <location>
        <begin position="438"/>
        <end position="475"/>
    </location>
</feature>
<dbReference type="CDD" id="cd09077">
    <property type="entry name" value="R1-I-EN"/>
    <property type="match status" value="1"/>
</dbReference>
<feature type="compositionally biased region" description="Low complexity" evidence="2">
    <location>
        <begin position="112"/>
        <end position="126"/>
    </location>
</feature>
<dbReference type="PaxDb" id="67767-A0A0J7K903"/>
<keyword evidence="6" id="KW-1185">Reference proteome</keyword>
<keyword evidence="5" id="KW-0808">Transferase</keyword>
<sequence>MVTVANEDTRKVEKEELKMDTIDCATFSQEFGDSQDVGMHIGDVDGLASCSKLITTKRKARISPGGITPSDEEKDVGLLGIRKNPVVVIRKLRPRKKKPDLEPNFVDLTEIAESSSSSRMSAAAEQSTEEDTKKASNGKGKSRRKRPTGRRSNFSSCPPSEDDSDNDYTADEFAALGASAVGALGLKALEIAESERANSPNINGVVSGWIKDKIEKTVNVINTLIYKAEATGDPSFLRAKNRQLTAQIEELRAADVVRKRELEDMKVIIDDLKKEIRELRGDLTAAIEAKTRARDCQRTTLSRYRRLRDEMGGKVPEVASIGVGDGDVRDFPPAPNSASYLPGGSLIGSSLDGPSRLTEGEQGLSSSVAPTPEKGREKVKNINRQIKDLIKQRVDLKRQSSLDSGTGSEPLKETPLPQRVRKHRLRVVENVQLVPPKPGEEGGKTIKVRPGDHTPGKEVNTRPVAEKEEWVDPRARAKNKKGQQQGLKGVSVTSGKQLVSRRNSANQGKGSGTTGAVRKPPRTAAVMITGRSENFSRAANGSMLIEVMGPDGQSKAKILKEKLSQVLKDEADVTRPVVRGEIRLVGLDDSSSINDVKDTVVIHGGCLEEDFKVGTIRPMANGLHTVWVQCPLSAATKLANQGRRCRTRLKPSRLPRQYRRMSRWLALYGGTSPWNLVMDIKVLQANVNRSKRSLDLLIHQASERNAGIVLISEANGIPASNGWFVSGDGKAAIFCDPNRIKLRCRLAKQGRKYVVVFCGPYLLISVYISPTLDLNEFDGTLGEISEAINRANRLIVGGDFNAKSVLWGSRYTNGRGRLLARWAAERDLCVANVGDKPTCVRPQGTSVVDITWVSPDLFPFIGDWRVEEGVESLSDHLYISFSLGTTQTCPSARRLPDRRWNRKKFDSDFFRAVLIWKGQEPDVEDRMDVEQMASWLDRIMVEACDAAATRIGPKKPRRRAYWWQDSVALIRRECIRARRLWQREKGKNCPQPDVVVALDGDPWGIPYKLVMNKLKTATPGISELLEPKILSNLLDSLFPRRGAPDPIEDWRDFIWSEDWAIQTGEVLEVIKKRTASATKAPGPDGFRLTIWKCCTDAMIEWIRHMFDICLINGKFPVVWKRANLVLIPKGGPKPDTTESELPKARPICLLNEIGKAFERIIVGRILKWQDAHQESALSANQFGFRKYRSTYDALLMLREITSRATRTGGFSVVISLDIRNAFNSIPWRIIRETLRRKGFPTYLRRIIDSYLSDRVICYLGQDGKGHERDMEAGVPQAPTIKYLGVFIDSKWTFSDHFAYIQGRVERITGALTRLMPNLKGPDERRRRLFANVVLSVLLYGAPVWDDELVTSHQRHMALNRLMGSVAQRVISAYKTVSGDAAFLLARIPPLRFLAP</sequence>
<keyword evidence="5" id="KW-0548">Nucleotidyltransferase</keyword>
<gene>
    <name evidence="5" type="ORF">RF55_14273</name>
</gene>
<dbReference type="PANTHER" id="PTHR19446">
    <property type="entry name" value="REVERSE TRANSCRIPTASES"/>
    <property type="match status" value="1"/>
</dbReference>
<dbReference type="EMBL" id="LBMM01011694">
    <property type="protein sequence ID" value="KMQ86686.1"/>
    <property type="molecule type" value="Genomic_DNA"/>
</dbReference>
<proteinExistence type="predicted"/>
<accession>A0A0J7K903</accession>
<feature type="domain" description="Reverse transcriptase" evidence="3">
    <location>
        <begin position="1133"/>
        <end position="1279"/>
    </location>
</feature>
<keyword evidence="1" id="KW-0175">Coiled coil</keyword>
<comment type="caution">
    <text evidence="5">The sequence shown here is derived from an EMBL/GenBank/DDBJ whole genome shotgun (WGS) entry which is preliminary data.</text>
</comment>
<dbReference type="InterPro" id="IPR005135">
    <property type="entry name" value="Endo/exonuclease/phosphatase"/>
</dbReference>
<feature type="region of interest" description="Disordered" evidence="2">
    <location>
        <begin position="112"/>
        <end position="168"/>
    </location>
</feature>
<feature type="region of interest" description="Disordered" evidence="2">
    <location>
        <begin position="397"/>
        <end position="416"/>
    </location>
</feature>
<evidence type="ECO:0000256" key="1">
    <source>
        <dbReference type="SAM" id="Coils"/>
    </source>
</evidence>
<feature type="compositionally biased region" description="Polar residues" evidence="2">
    <location>
        <begin position="491"/>
        <end position="508"/>
    </location>
</feature>
<dbReference type="Pfam" id="PF00078">
    <property type="entry name" value="RVT_1"/>
    <property type="match status" value="1"/>
</dbReference>
<reference evidence="5 6" key="1">
    <citation type="submission" date="2015-04" db="EMBL/GenBank/DDBJ databases">
        <title>Lasius niger genome sequencing.</title>
        <authorList>
            <person name="Konorov E.A."/>
            <person name="Nikitin M.A."/>
            <person name="Kirill M.V."/>
            <person name="Chang P."/>
        </authorList>
    </citation>
    <scope>NUCLEOTIDE SEQUENCE [LARGE SCALE GENOMIC DNA]</scope>
    <source>
        <tissue evidence="5">Whole</tissue>
    </source>
</reference>
<evidence type="ECO:0000259" key="3">
    <source>
        <dbReference type="Pfam" id="PF00078"/>
    </source>
</evidence>
<dbReference type="InterPro" id="IPR000477">
    <property type="entry name" value="RT_dom"/>
</dbReference>
<evidence type="ECO:0000259" key="4">
    <source>
        <dbReference type="Pfam" id="PF14529"/>
    </source>
</evidence>
<evidence type="ECO:0000256" key="2">
    <source>
        <dbReference type="SAM" id="MobiDB-lite"/>
    </source>
</evidence>
<dbReference type="Pfam" id="PF14529">
    <property type="entry name" value="Exo_endo_phos_2"/>
    <property type="match status" value="1"/>
</dbReference>
<feature type="region of interest" description="Disordered" evidence="2">
    <location>
        <begin position="434"/>
        <end position="521"/>
    </location>
</feature>
<organism evidence="5 6">
    <name type="scientific">Lasius niger</name>
    <name type="common">Black garden ant</name>
    <dbReference type="NCBI Taxonomy" id="67767"/>
    <lineage>
        <taxon>Eukaryota</taxon>
        <taxon>Metazoa</taxon>
        <taxon>Ecdysozoa</taxon>
        <taxon>Arthropoda</taxon>
        <taxon>Hexapoda</taxon>
        <taxon>Insecta</taxon>
        <taxon>Pterygota</taxon>
        <taxon>Neoptera</taxon>
        <taxon>Endopterygota</taxon>
        <taxon>Hymenoptera</taxon>
        <taxon>Apocrita</taxon>
        <taxon>Aculeata</taxon>
        <taxon>Formicoidea</taxon>
        <taxon>Formicidae</taxon>
        <taxon>Formicinae</taxon>
        <taxon>Lasius</taxon>
        <taxon>Lasius</taxon>
    </lineage>
</organism>
<dbReference type="SUPFAM" id="SSF56219">
    <property type="entry name" value="DNase I-like"/>
    <property type="match status" value="1"/>
</dbReference>
<feature type="region of interest" description="Disordered" evidence="2">
    <location>
        <begin position="324"/>
        <end position="376"/>
    </location>
</feature>